<dbReference type="AlphaFoldDB" id="A0A1C5KC74"/>
<proteinExistence type="predicted"/>
<protein>
    <submittedName>
        <fullName evidence="1">Uncharacterized protein</fullName>
    </submittedName>
</protein>
<organism evidence="1 2">
    <name type="scientific">Micromonospora echinaurantiaca</name>
    <dbReference type="NCBI Taxonomy" id="47857"/>
    <lineage>
        <taxon>Bacteria</taxon>
        <taxon>Bacillati</taxon>
        <taxon>Actinomycetota</taxon>
        <taxon>Actinomycetes</taxon>
        <taxon>Micromonosporales</taxon>
        <taxon>Micromonosporaceae</taxon>
        <taxon>Micromonospora</taxon>
    </lineage>
</organism>
<sequence length="58" mass="6011">MRGGRRVGGLRGEIGCDGTGDVGPGTKLRVGRRGYSAAAGKGWSVRRSVRSRIGEAIP</sequence>
<dbReference type="EMBL" id="LT607750">
    <property type="protein sequence ID" value="SCG80445.1"/>
    <property type="molecule type" value="Genomic_DNA"/>
</dbReference>
<gene>
    <name evidence="1" type="ORF">GA0070609_6442</name>
</gene>
<evidence type="ECO:0000313" key="2">
    <source>
        <dbReference type="Proteomes" id="UP000198217"/>
    </source>
</evidence>
<reference evidence="1 2" key="1">
    <citation type="submission" date="2016-06" db="EMBL/GenBank/DDBJ databases">
        <authorList>
            <person name="Kjaerup R.B."/>
            <person name="Dalgaard T.S."/>
            <person name="Juul-Madsen H.R."/>
        </authorList>
    </citation>
    <scope>NUCLEOTIDE SEQUENCE [LARGE SCALE GENOMIC DNA]</scope>
    <source>
        <strain evidence="1 2">DSM 43904</strain>
    </source>
</reference>
<dbReference type="Proteomes" id="UP000198217">
    <property type="component" value="Chromosome I"/>
</dbReference>
<accession>A0A1C5KC74</accession>
<name>A0A1C5KC74_9ACTN</name>
<keyword evidence="2" id="KW-1185">Reference proteome</keyword>
<evidence type="ECO:0000313" key="1">
    <source>
        <dbReference type="EMBL" id="SCG80445.1"/>
    </source>
</evidence>